<dbReference type="InterPro" id="IPR014729">
    <property type="entry name" value="Rossmann-like_a/b/a_fold"/>
</dbReference>
<evidence type="ECO:0000313" key="6">
    <source>
        <dbReference type="EMBL" id="GCE11777.1"/>
    </source>
</evidence>
<evidence type="ECO:0000256" key="3">
    <source>
        <dbReference type="ARBA" id="ARBA00022888"/>
    </source>
</evidence>
<keyword evidence="3" id="KW-0028">Amino-acid biosynthesis</keyword>
<dbReference type="SUPFAM" id="SSF52402">
    <property type="entry name" value="Adenine nucleotide alpha hydrolases-like"/>
    <property type="match status" value="1"/>
</dbReference>
<dbReference type="OrthoDB" id="140331at2"/>
<dbReference type="EC" id="6.3.5.4" evidence="2"/>
<dbReference type="GO" id="GO:0004066">
    <property type="term" value="F:asparagine synthase (glutamine-hydrolyzing) activity"/>
    <property type="evidence" value="ECO:0007669"/>
    <property type="project" value="UniProtKB-EC"/>
</dbReference>
<dbReference type="InterPro" id="IPR051786">
    <property type="entry name" value="ASN_synthetase/amidase"/>
</dbReference>
<keyword evidence="7" id="KW-1185">Reference proteome</keyword>
<dbReference type="PANTHER" id="PTHR43284">
    <property type="entry name" value="ASPARAGINE SYNTHETASE (GLUTAMINE-HYDROLYZING)"/>
    <property type="match status" value="1"/>
</dbReference>
<dbReference type="SUPFAM" id="SSF56235">
    <property type="entry name" value="N-terminal nucleophile aminohydrolases (Ntn hydrolases)"/>
    <property type="match status" value="1"/>
</dbReference>
<comment type="caution">
    <text evidence="6">The sequence shown here is derived from an EMBL/GenBank/DDBJ whole genome shotgun (WGS) entry which is preliminary data.</text>
</comment>
<comment type="catalytic activity">
    <reaction evidence="4">
        <text>L-aspartate + L-glutamine + ATP + H2O = L-asparagine + L-glutamate + AMP + diphosphate + H(+)</text>
        <dbReference type="Rhea" id="RHEA:12228"/>
        <dbReference type="ChEBI" id="CHEBI:15377"/>
        <dbReference type="ChEBI" id="CHEBI:15378"/>
        <dbReference type="ChEBI" id="CHEBI:29985"/>
        <dbReference type="ChEBI" id="CHEBI:29991"/>
        <dbReference type="ChEBI" id="CHEBI:30616"/>
        <dbReference type="ChEBI" id="CHEBI:33019"/>
        <dbReference type="ChEBI" id="CHEBI:58048"/>
        <dbReference type="ChEBI" id="CHEBI:58359"/>
        <dbReference type="ChEBI" id="CHEBI:456215"/>
        <dbReference type="EC" id="6.3.5.4"/>
    </reaction>
</comment>
<sequence>MPILAGWLTGEQVPNEIIEQTIQAMGTVLARHGGEATRLIQPGMGLITFSDSAYALSEAHEPPALDWVPERRTLVYRRPLSGSHALYFIEDWPATGNLLFASEIQALLNIGVPRRLHVKALEALQRYGFIPAPWTAFQDIQIVPAGSILRWQRAKTVLNQALDYPSEELHQPQDQLQLALQKAWRSYLSPSTRSAALVSGGEASSLAALWALQQGQDALTIATLGEPSSSDRQWLRAEQVAQRGAEEFLAITPDHDLSFWLATIAALESPALSTHSLALHQLLHTVAVEAGARIAISGLGARTLFGQPFQHLSGPMDREPVHLWQNYQHFVNDQSSMPQIWSPEALAHLRTAQPWEETLHARKLERRAVQFTDRQQGFTYLDLHLRLPDGLVHPAQKLATEEQMVLRSPFLTQQVLPLLACLPDTSGDGAHKSDLLKGFLRSFAFEQDTLVEDFTLAVPSIVSNLATPDLLHEMLSETSLQKTGLFDTKSVQQLLQGSIGMEFSSPLYFIFTTQLLAHLFGAQGL</sequence>
<proteinExistence type="predicted"/>
<dbReference type="RefSeq" id="WP_126579454.1">
    <property type="nucleotide sequence ID" value="NZ_BIFR01000001.1"/>
</dbReference>
<accession>A0A401ZY56</accession>
<dbReference type="GO" id="GO:0006529">
    <property type="term" value="P:asparagine biosynthetic process"/>
    <property type="evidence" value="ECO:0007669"/>
    <property type="project" value="UniProtKB-KW"/>
</dbReference>
<dbReference type="InterPro" id="IPR029055">
    <property type="entry name" value="Ntn_hydrolases_N"/>
</dbReference>
<gene>
    <name evidence="6" type="ORF">KTT_16360</name>
</gene>
<evidence type="ECO:0000256" key="2">
    <source>
        <dbReference type="ARBA" id="ARBA00012737"/>
    </source>
</evidence>
<dbReference type="AlphaFoldDB" id="A0A401ZY56"/>
<comment type="pathway">
    <text evidence="1">Amino-acid biosynthesis; L-asparagine biosynthesis; L-asparagine from L-aspartate (L-Gln route): step 1/1.</text>
</comment>
<evidence type="ECO:0000256" key="4">
    <source>
        <dbReference type="ARBA" id="ARBA00048741"/>
    </source>
</evidence>
<evidence type="ECO:0000259" key="5">
    <source>
        <dbReference type="Pfam" id="PF00733"/>
    </source>
</evidence>
<organism evidence="6 7">
    <name type="scientific">Tengunoibacter tsumagoiensis</name>
    <dbReference type="NCBI Taxonomy" id="2014871"/>
    <lineage>
        <taxon>Bacteria</taxon>
        <taxon>Bacillati</taxon>
        <taxon>Chloroflexota</taxon>
        <taxon>Ktedonobacteria</taxon>
        <taxon>Ktedonobacterales</taxon>
        <taxon>Dictyobacteraceae</taxon>
        <taxon>Tengunoibacter</taxon>
    </lineage>
</organism>
<dbReference type="EMBL" id="BIFR01000001">
    <property type="protein sequence ID" value="GCE11777.1"/>
    <property type="molecule type" value="Genomic_DNA"/>
</dbReference>
<name>A0A401ZY56_9CHLR</name>
<dbReference type="Gene3D" id="3.40.50.620">
    <property type="entry name" value="HUPs"/>
    <property type="match status" value="1"/>
</dbReference>
<dbReference type="InterPro" id="IPR001962">
    <property type="entry name" value="Asn_synthase"/>
</dbReference>
<dbReference type="Pfam" id="PF00733">
    <property type="entry name" value="Asn_synthase"/>
    <property type="match status" value="1"/>
</dbReference>
<dbReference type="Gene3D" id="3.60.20.10">
    <property type="entry name" value="Glutamine Phosphoribosylpyrophosphate, subunit 1, domain 1"/>
    <property type="match status" value="1"/>
</dbReference>
<protein>
    <recommendedName>
        <fullName evidence="2">asparagine synthase (glutamine-hydrolyzing)</fullName>
        <ecNumber evidence="2">6.3.5.4</ecNumber>
    </recommendedName>
</protein>
<dbReference type="Proteomes" id="UP000287352">
    <property type="component" value="Unassembled WGS sequence"/>
</dbReference>
<keyword evidence="3" id="KW-0061">Asparagine biosynthesis</keyword>
<evidence type="ECO:0000313" key="7">
    <source>
        <dbReference type="Proteomes" id="UP000287352"/>
    </source>
</evidence>
<reference evidence="7" key="1">
    <citation type="submission" date="2018-12" db="EMBL/GenBank/DDBJ databases">
        <title>Tengunoibacter tsumagoiensis gen. nov., sp. nov., Dictyobacter kobayashii sp. nov., D. alpinus sp. nov., and D. joshuensis sp. nov. and description of Dictyobacteraceae fam. nov. within the order Ktedonobacterales isolated from Tengu-no-mugimeshi.</title>
        <authorList>
            <person name="Wang C.M."/>
            <person name="Zheng Y."/>
            <person name="Sakai Y."/>
            <person name="Toyoda A."/>
            <person name="Minakuchi Y."/>
            <person name="Abe K."/>
            <person name="Yokota A."/>
            <person name="Yabe S."/>
        </authorList>
    </citation>
    <scope>NUCLEOTIDE SEQUENCE [LARGE SCALE GENOMIC DNA]</scope>
    <source>
        <strain evidence="7">Uno3</strain>
    </source>
</reference>
<dbReference type="PANTHER" id="PTHR43284:SF1">
    <property type="entry name" value="ASPARAGINE SYNTHETASE"/>
    <property type="match status" value="1"/>
</dbReference>
<feature type="domain" description="Asparagine synthetase" evidence="5">
    <location>
        <begin position="177"/>
        <end position="499"/>
    </location>
</feature>
<evidence type="ECO:0000256" key="1">
    <source>
        <dbReference type="ARBA" id="ARBA00005187"/>
    </source>
</evidence>